<reference evidence="1 2" key="1">
    <citation type="journal article" date="2018" name="Sci. Rep.">
        <title>Genomic signatures of local adaptation to the degree of environmental predictability in rotifers.</title>
        <authorList>
            <person name="Franch-Gras L."/>
            <person name="Hahn C."/>
            <person name="Garcia-Roger E.M."/>
            <person name="Carmona M.J."/>
            <person name="Serra M."/>
            <person name="Gomez A."/>
        </authorList>
    </citation>
    <scope>NUCLEOTIDE SEQUENCE [LARGE SCALE GENOMIC DNA]</scope>
    <source>
        <strain evidence="1">HYR1</strain>
    </source>
</reference>
<protein>
    <submittedName>
        <fullName evidence="1">Uncharacterized protein</fullName>
    </submittedName>
</protein>
<comment type="caution">
    <text evidence="1">The sequence shown here is derived from an EMBL/GenBank/DDBJ whole genome shotgun (WGS) entry which is preliminary data.</text>
</comment>
<sequence length="62" mass="7314">MAFEKVRKMSHHKLFYTLYNCYIAKSRGNFLNPYNAFELLMVEKGMKTLEASFITDQEVVTD</sequence>
<dbReference type="Proteomes" id="UP000276133">
    <property type="component" value="Unassembled WGS sequence"/>
</dbReference>
<evidence type="ECO:0000313" key="2">
    <source>
        <dbReference type="Proteomes" id="UP000276133"/>
    </source>
</evidence>
<name>A0A3M7QI72_BRAPC</name>
<gene>
    <name evidence="1" type="ORF">BpHYR1_025302</name>
</gene>
<dbReference type="EMBL" id="REGN01006138">
    <property type="protein sequence ID" value="RNA10665.1"/>
    <property type="molecule type" value="Genomic_DNA"/>
</dbReference>
<keyword evidence="2" id="KW-1185">Reference proteome</keyword>
<proteinExistence type="predicted"/>
<evidence type="ECO:0000313" key="1">
    <source>
        <dbReference type="EMBL" id="RNA10665.1"/>
    </source>
</evidence>
<organism evidence="1 2">
    <name type="scientific">Brachionus plicatilis</name>
    <name type="common">Marine rotifer</name>
    <name type="synonym">Brachionus muelleri</name>
    <dbReference type="NCBI Taxonomy" id="10195"/>
    <lineage>
        <taxon>Eukaryota</taxon>
        <taxon>Metazoa</taxon>
        <taxon>Spiralia</taxon>
        <taxon>Gnathifera</taxon>
        <taxon>Rotifera</taxon>
        <taxon>Eurotatoria</taxon>
        <taxon>Monogononta</taxon>
        <taxon>Pseudotrocha</taxon>
        <taxon>Ploima</taxon>
        <taxon>Brachionidae</taxon>
        <taxon>Brachionus</taxon>
    </lineage>
</organism>
<accession>A0A3M7QI72</accession>
<dbReference type="AlphaFoldDB" id="A0A3M7QI72"/>